<accession>A0A1J8PX85</accession>
<keyword evidence="1" id="KW-1133">Transmembrane helix</keyword>
<comment type="caution">
    <text evidence="2">The sequence shown here is derived from an EMBL/GenBank/DDBJ whole genome shotgun (WGS) entry which is preliminary data.</text>
</comment>
<gene>
    <name evidence="2" type="ORF">AZE42_05783</name>
</gene>
<keyword evidence="1" id="KW-0472">Membrane</keyword>
<evidence type="ECO:0000256" key="1">
    <source>
        <dbReference type="SAM" id="Phobius"/>
    </source>
</evidence>
<dbReference type="Proteomes" id="UP000183567">
    <property type="component" value="Unassembled WGS sequence"/>
</dbReference>
<dbReference type="AlphaFoldDB" id="A0A1J8PX85"/>
<keyword evidence="1" id="KW-0812">Transmembrane</keyword>
<protein>
    <submittedName>
        <fullName evidence="2">Uncharacterized protein</fullName>
    </submittedName>
</protein>
<proteinExistence type="predicted"/>
<feature type="non-terminal residue" evidence="2">
    <location>
        <position position="1"/>
    </location>
</feature>
<keyword evidence="3" id="KW-1185">Reference proteome</keyword>
<evidence type="ECO:0000313" key="2">
    <source>
        <dbReference type="EMBL" id="OJA13421.1"/>
    </source>
</evidence>
<organism evidence="2 3">
    <name type="scientific">Rhizopogon vesiculosus</name>
    <dbReference type="NCBI Taxonomy" id="180088"/>
    <lineage>
        <taxon>Eukaryota</taxon>
        <taxon>Fungi</taxon>
        <taxon>Dikarya</taxon>
        <taxon>Basidiomycota</taxon>
        <taxon>Agaricomycotina</taxon>
        <taxon>Agaricomycetes</taxon>
        <taxon>Agaricomycetidae</taxon>
        <taxon>Boletales</taxon>
        <taxon>Suillineae</taxon>
        <taxon>Rhizopogonaceae</taxon>
        <taxon>Rhizopogon</taxon>
    </lineage>
</organism>
<dbReference type="OrthoDB" id="3204347at2759"/>
<reference evidence="2 3" key="1">
    <citation type="submission" date="2016-03" db="EMBL/GenBank/DDBJ databases">
        <title>Comparative genomics of the ectomycorrhizal sister species Rhizopogon vinicolor and Rhizopogon vesiculosus (Basidiomycota: Boletales) reveals a divergence of the mating type B locus.</title>
        <authorList>
            <person name="Mujic A.B."/>
            <person name="Kuo A."/>
            <person name="Tritt A."/>
            <person name="Lipzen A."/>
            <person name="Chen C."/>
            <person name="Johnson J."/>
            <person name="Sharma A."/>
            <person name="Barry K."/>
            <person name="Grigoriev I.V."/>
            <person name="Spatafora J.W."/>
        </authorList>
    </citation>
    <scope>NUCLEOTIDE SEQUENCE [LARGE SCALE GENOMIC DNA]</scope>
    <source>
        <strain evidence="2 3">AM-OR11-056</strain>
    </source>
</reference>
<dbReference type="EMBL" id="LVVM01004166">
    <property type="protein sequence ID" value="OJA13421.1"/>
    <property type="molecule type" value="Genomic_DNA"/>
</dbReference>
<name>A0A1J8PX85_9AGAM</name>
<feature type="transmembrane region" description="Helical" evidence="1">
    <location>
        <begin position="51"/>
        <end position="70"/>
    </location>
</feature>
<sequence length="163" mass="18564">FVDEEDVSSCLRLFPPVRLLFSLFALFNDVRRSRSPRWCSAPLSSHSNPGIMSHMFLLTFFSAVILLCLFSPAVRRSIMAGDDMLDAHEAGLALVAFRNPVRETGPPACMAKLIMLRHKIQTSTRKRRSSTPVRQSRNFALLQPSRPRASWVRFGRNFGNQYH</sequence>
<evidence type="ECO:0000313" key="3">
    <source>
        <dbReference type="Proteomes" id="UP000183567"/>
    </source>
</evidence>